<sequence>MELVGGLFCTSWGPSHGSTLVPPQPEHGELSTETTHQCPHLRLLLLLRLLSYCSTSRVRLHLSRPLPYRLRSFVSWCISFRHSPPPILLSFSRWLRCVPIRTNGLLFSARFSSTWDSCLRLSLTSHILSVALPEDTTDSCPIGVPCLRKKHSLEGQVHWGGSSCKRHSSGQMVHFLALEIQHIVNSLTGVVIFNLGLPFSSSQEITNGCLLGVQKLTKCWQFQKILPKVTSQRLARGKLVHLLDFTSSSFMAETTKLCILALGTFPGNLSSKELKV</sequence>
<dbReference type="Proteomes" id="UP000288805">
    <property type="component" value="Unassembled WGS sequence"/>
</dbReference>
<dbReference type="AlphaFoldDB" id="A0A438GLN3"/>
<reference evidence="1 2" key="1">
    <citation type="journal article" date="2018" name="PLoS Genet.">
        <title>Population sequencing reveals clonal diversity and ancestral inbreeding in the grapevine cultivar Chardonnay.</title>
        <authorList>
            <person name="Roach M.J."/>
            <person name="Johnson D.L."/>
            <person name="Bohlmann J."/>
            <person name="van Vuuren H.J."/>
            <person name="Jones S.J."/>
            <person name="Pretorius I.S."/>
            <person name="Schmidt S.A."/>
            <person name="Borneman A.R."/>
        </authorList>
    </citation>
    <scope>NUCLEOTIDE SEQUENCE [LARGE SCALE GENOMIC DNA]</scope>
    <source>
        <strain evidence="2">cv. Chardonnay</strain>
        <tissue evidence="1">Leaf</tissue>
    </source>
</reference>
<dbReference type="EMBL" id="QGNW01000400">
    <property type="protein sequence ID" value="RVW73098.1"/>
    <property type="molecule type" value="Genomic_DNA"/>
</dbReference>
<organism evidence="1 2">
    <name type="scientific">Vitis vinifera</name>
    <name type="common">Grape</name>
    <dbReference type="NCBI Taxonomy" id="29760"/>
    <lineage>
        <taxon>Eukaryota</taxon>
        <taxon>Viridiplantae</taxon>
        <taxon>Streptophyta</taxon>
        <taxon>Embryophyta</taxon>
        <taxon>Tracheophyta</taxon>
        <taxon>Spermatophyta</taxon>
        <taxon>Magnoliopsida</taxon>
        <taxon>eudicotyledons</taxon>
        <taxon>Gunneridae</taxon>
        <taxon>Pentapetalae</taxon>
        <taxon>rosids</taxon>
        <taxon>Vitales</taxon>
        <taxon>Vitaceae</taxon>
        <taxon>Viteae</taxon>
        <taxon>Vitis</taxon>
    </lineage>
</organism>
<proteinExistence type="predicted"/>
<gene>
    <name evidence="1" type="ORF">CK203_058703</name>
</gene>
<comment type="caution">
    <text evidence="1">The sequence shown here is derived from an EMBL/GenBank/DDBJ whole genome shotgun (WGS) entry which is preliminary data.</text>
</comment>
<evidence type="ECO:0000313" key="2">
    <source>
        <dbReference type="Proteomes" id="UP000288805"/>
    </source>
</evidence>
<protein>
    <submittedName>
        <fullName evidence="1">Uncharacterized protein</fullName>
    </submittedName>
</protein>
<accession>A0A438GLN3</accession>
<evidence type="ECO:0000313" key="1">
    <source>
        <dbReference type="EMBL" id="RVW73098.1"/>
    </source>
</evidence>
<name>A0A438GLN3_VITVI</name>